<keyword evidence="3" id="KW-1185">Reference proteome</keyword>
<evidence type="ECO:0000313" key="2">
    <source>
        <dbReference type="EMBL" id="KAK9026733.1"/>
    </source>
</evidence>
<feature type="compositionally biased region" description="Acidic residues" evidence="1">
    <location>
        <begin position="7"/>
        <end position="17"/>
    </location>
</feature>
<accession>A0ABR2SN63</accession>
<organism evidence="2 3">
    <name type="scientific">Hibiscus sabdariffa</name>
    <name type="common">roselle</name>
    <dbReference type="NCBI Taxonomy" id="183260"/>
    <lineage>
        <taxon>Eukaryota</taxon>
        <taxon>Viridiplantae</taxon>
        <taxon>Streptophyta</taxon>
        <taxon>Embryophyta</taxon>
        <taxon>Tracheophyta</taxon>
        <taxon>Spermatophyta</taxon>
        <taxon>Magnoliopsida</taxon>
        <taxon>eudicotyledons</taxon>
        <taxon>Gunneridae</taxon>
        <taxon>Pentapetalae</taxon>
        <taxon>rosids</taxon>
        <taxon>malvids</taxon>
        <taxon>Malvales</taxon>
        <taxon>Malvaceae</taxon>
        <taxon>Malvoideae</taxon>
        <taxon>Hibiscus</taxon>
    </lineage>
</organism>
<evidence type="ECO:0000313" key="3">
    <source>
        <dbReference type="Proteomes" id="UP001396334"/>
    </source>
</evidence>
<dbReference type="Proteomes" id="UP001396334">
    <property type="component" value="Unassembled WGS sequence"/>
</dbReference>
<comment type="caution">
    <text evidence="2">The sequence shown here is derived from an EMBL/GenBank/DDBJ whole genome shotgun (WGS) entry which is preliminary data.</text>
</comment>
<gene>
    <name evidence="2" type="ORF">V6N11_039567</name>
</gene>
<reference evidence="2 3" key="1">
    <citation type="journal article" date="2024" name="G3 (Bethesda)">
        <title>Genome assembly of Hibiscus sabdariffa L. provides insights into metabolisms of medicinal natural products.</title>
        <authorList>
            <person name="Kim T."/>
        </authorList>
    </citation>
    <scope>NUCLEOTIDE SEQUENCE [LARGE SCALE GENOMIC DNA]</scope>
    <source>
        <strain evidence="2">TK-2024</strain>
        <tissue evidence="2">Old leaves</tissue>
    </source>
</reference>
<protein>
    <submittedName>
        <fullName evidence="2">Uncharacterized protein</fullName>
    </submittedName>
</protein>
<evidence type="ECO:0000256" key="1">
    <source>
        <dbReference type="SAM" id="MobiDB-lite"/>
    </source>
</evidence>
<dbReference type="EMBL" id="JBBPBN010000013">
    <property type="protein sequence ID" value="KAK9026733.1"/>
    <property type="molecule type" value="Genomic_DNA"/>
</dbReference>
<name>A0ABR2SN63_9ROSI</name>
<sequence length="98" mass="11153">MSVNQETMDEEFDDFEDSPGGLLEPPSIQDTNFGINFVTRELVHDITMGPNIVQDVVSTICFELDTMIREGNSSEVKSLVKWKKELQMITIDESHVFL</sequence>
<feature type="region of interest" description="Disordered" evidence="1">
    <location>
        <begin position="1"/>
        <end position="26"/>
    </location>
</feature>
<proteinExistence type="predicted"/>